<keyword evidence="1" id="KW-0472">Membrane</keyword>
<evidence type="ECO:0000313" key="3">
    <source>
        <dbReference type="Proteomes" id="UP000091820"/>
    </source>
</evidence>
<dbReference type="AlphaFoldDB" id="A0A1A9WHQ1"/>
<sequence length="118" mass="13707">MAGNKHQYETTQKKKFNYSFTVMIYLIFLFLPYGELLDEIFYLKLTQNTFTQGGSKSFVSRMSYNLDITKNCIKMMLPFLVVVNEICCTSQWCSSSQRFSVLTKFVVLPDGKILNPKI</sequence>
<protein>
    <submittedName>
        <fullName evidence="2">Uncharacterized protein</fullName>
    </submittedName>
</protein>
<reference evidence="3" key="1">
    <citation type="submission" date="2014-03" db="EMBL/GenBank/DDBJ databases">
        <authorList>
            <person name="Aksoy S."/>
            <person name="Warren W."/>
            <person name="Wilson R.K."/>
        </authorList>
    </citation>
    <scope>NUCLEOTIDE SEQUENCE [LARGE SCALE GENOMIC DNA]</scope>
    <source>
        <strain evidence="3">IAEA</strain>
    </source>
</reference>
<dbReference type="EnsemblMetazoa" id="GBRI020239-RA">
    <property type="protein sequence ID" value="GBRI020239-PA"/>
    <property type="gene ID" value="GBRI020239"/>
</dbReference>
<name>A0A1A9WHQ1_9MUSC</name>
<organism evidence="2 3">
    <name type="scientific">Glossina brevipalpis</name>
    <dbReference type="NCBI Taxonomy" id="37001"/>
    <lineage>
        <taxon>Eukaryota</taxon>
        <taxon>Metazoa</taxon>
        <taxon>Ecdysozoa</taxon>
        <taxon>Arthropoda</taxon>
        <taxon>Hexapoda</taxon>
        <taxon>Insecta</taxon>
        <taxon>Pterygota</taxon>
        <taxon>Neoptera</taxon>
        <taxon>Endopterygota</taxon>
        <taxon>Diptera</taxon>
        <taxon>Brachycera</taxon>
        <taxon>Muscomorpha</taxon>
        <taxon>Hippoboscoidea</taxon>
        <taxon>Glossinidae</taxon>
        <taxon>Glossina</taxon>
    </lineage>
</organism>
<evidence type="ECO:0000256" key="1">
    <source>
        <dbReference type="SAM" id="Phobius"/>
    </source>
</evidence>
<evidence type="ECO:0000313" key="2">
    <source>
        <dbReference type="EnsemblMetazoa" id="GBRI020239-PA"/>
    </source>
</evidence>
<accession>A0A1A9WHQ1</accession>
<keyword evidence="1" id="KW-1133">Transmembrane helix</keyword>
<dbReference type="VEuPathDB" id="VectorBase:GBRI020239"/>
<keyword evidence="3" id="KW-1185">Reference proteome</keyword>
<proteinExistence type="predicted"/>
<dbReference type="Proteomes" id="UP000091820">
    <property type="component" value="Unassembled WGS sequence"/>
</dbReference>
<feature type="transmembrane region" description="Helical" evidence="1">
    <location>
        <begin position="16"/>
        <end position="34"/>
    </location>
</feature>
<keyword evidence="1" id="KW-0812">Transmembrane</keyword>
<reference evidence="2" key="2">
    <citation type="submission" date="2020-05" db="UniProtKB">
        <authorList>
            <consortium name="EnsemblMetazoa"/>
        </authorList>
    </citation>
    <scope>IDENTIFICATION</scope>
    <source>
        <strain evidence="2">IAEA</strain>
    </source>
</reference>